<dbReference type="EMBL" id="JAJGCB010000047">
    <property type="protein sequence ID" value="KAJ8986305.1"/>
    <property type="molecule type" value="Genomic_DNA"/>
</dbReference>
<dbReference type="Gene3D" id="3.50.50.60">
    <property type="entry name" value="FAD/NAD(P)-binding domain"/>
    <property type="match status" value="1"/>
</dbReference>
<evidence type="ECO:0000256" key="3">
    <source>
        <dbReference type="ARBA" id="ARBA00022630"/>
    </source>
</evidence>
<evidence type="ECO:0000256" key="1">
    <source>
        <dbReference type="ARBA" id="ARBA00001974"/>
    </source>
</evidence>
<dbReference type="GO" id="GO:0008115">
    <property type="term" value="F:sarcosine oxidase activity"/>
    <property type="evidence" value="ECO:0007669"/>
    <property type="project" value="TreeGrafter"/>
</dbReference>
<dbReference type="GO" id="GO:0050660">
    <property type="term" value="F:flavin adenine dinucleotide binding"/>
    <property type="evidence" value="ECO:0007669"/>
    <property type="project" value="InterPro"/>
</dbReference>
<dbReference type="SUPFAM" id="SSF51905">
    <property type="entry name" value="FAD/NAD(P)-binding domain"/>
    <property type="match status" value="1"/>
</dbReference>
<evidence type="ECO:0000313" key="8">
    <source>
        <dbReference type="EMBL" id="KAJ8986305.1"/>
    </source>
</evidence>
<keyword evidence="4" id="KW-0274">FAD</keyword>
<gene>
    <name evidence="8" type="ORF">HRR80_009602</name>
</gene>
<dbReference type="GO" id="GO:0051698">
    <property type="term" value="F:saccharopine oxidase activity"/>
    <property type="evidence" value="ECO:0007669"/>
    <property type="project" value="TreeGrafter"/>
</dbReference>
<feature type="compositionally biased region" description="Polar residues" evidence="6">
    <location>
        <begin position="297"/>
        <end position="307"/>
    </location>
</feature>
<protein>
    <recommendedName>
        <fullName evidence="7">FAD dependent oxidoreductase domain-containing protein</fullName>
    </recommendedName>
</protein>
<dbReference type="InterPro" id="IPR006076">
    <property type="entry name" value="FAD-dep_OxRdtase"/>
</dbReference>
<dbReference type="Gene3D" id="3.30.9.10">
    <property type="entry name" value="D-Amino Acid Oxidase, subunit A, domain 2"/>
    <property type="match status" value="1"/>
</dbReference>
<dbReference type="PANTHER" id="PTHR10961:SF26">
    <property type="entry name" value="L-SACCHAROPINE OXIDASE"/>
    <property type="match status" value="1"/>
</dbReference>
<reference evidence="8" key="1">
    <citation type="submission" date="2023-01" db="EMBL/GenBank/DDBJ databases">
        <title>Exophiala dermititidis isolated from Cystic Fibrosis Patient.</title>
        <authorList>
            <person name="Kurbessoian T."/>
            <person name="Crocker A."/>
            <person name="Murante D."/>
            <person name="Hogan D.A."/>
            <person name="Stajich J.E."/>
        </authorList>
    </citation>
    <scope>NUCLEOTIDE SEQUENCE</scope>
    <source>
        <strain evidence="8">Ex8</strain>
    </source>
</reference>
<sequence length="436" mass="49235">MGYTPKDASILIVGTGTFGLSTAVHLARRGFTNIQCLDRYPYPSPDSAGYDINKIIGMRNDTPLTARVSREALAGWREPLFRSVWHEVGLITAATNEEAVDYCRWAYQSWIDCGEGDNVKWLETKEDFKALVPQMRDGTLPNWRGFFHKRAGWAHAKDALKIMGDEAARLGVKFATGKSATMKSLLLDEHQQAVGIIAEDSTRWIADRIVLCTGAWSDSLLDTKGQLEAKCWTLAHIQLTHKERDEFKGIPVVMNLEEGFFFEPSTDGQIKICNEFPGFTHKVTLPDGRQTSEPRSHAQNPSDSIPHQSRKEIREFLAKTVPQFKDRPFVTEKVCWCTDTNDRNWLLDVHPVHPRLVVATGDSGVAFKMLPVMGKYISDLVEGISLDPMLQQAWKWRPDKNDHSQRWGGDGKTRDLKDMEGWRAGEAPREPLVSKL</sequence>
<evidence type="ECO:0000259" key="7">
    <source>
        <dbReference type="Pfam" id="PF01266"/>
    </source>
</evidence>
<feature type="region of interest" description="Disordered" evidence="6">
    <location>
        <begin position="397"/>
        <end position="436"/>
    </location>
</feature>
<dbReference type="Proteomes" id="UP001161757">
    <property type="component" value="Unassembled WGS sequence"/>
</dbReference>
<feature type="compositionally biased region" description="Basic and acidic residues" evidence="6">
    <location>
        <begin position="397"/>
        <end position="429"/>
    </location>
</feature>
<feature type="domain" description="FAD dependent oxidoreductase" evidence="7">
    <location>
        <begin position="10"/>
        <end position="380"/>
    </location>
</feature>
<evidence type="ECO:0000313" key="9">
    <source>
        <dbReference type="Proteomes" id="UP001161757"/>
    </source>
</evidence>
<comment type="cofactor">
    <cofactor evidence="1">
        <name>FAD</name>
        <dbReference type="ChEBI" id="CHEBI:57692"/>
    </cofactor>
</comment>
<comment type="caution">
    <text evidence="8">The sequence shown here is derived from an EMBL/GenBank/DDBJ whole genome shotgun (WGS) entry which is preliminary data.</text>
</comment>
<dbReference type="InterPro" id="IPR045170">
    <property type="entry name" value="MTOX"/>
</dbReference>
<evidence type="ECO:0000256" key="2">
    <source>
        <dbReference type="ARBA" id="ARBA00010989"/>
    </source>
</evidence>
<feature type="region of interest" description="Disordered" evidence="6">
    <location>
        <begin position="284"/>
        <end position="309"/>
    </location>
</feature>
<keyword evidence="3" id="KW-0285">Flavoprotein</keyword>
<proteinExistence type="inferred from homology"/>
<keyword evidence="5" id="KW-0560">Oxidoreductase</keyword>
<dbReference type="PANTHER" id="PTHR10961">
    <property type="entry name" value="PEROXISOMAL SARCOSINE OXIDASE"/>
    <property type="match status" value="1"/>
</dbReference>
<dbReference type="AlphaFoldDB" id="A0AAN6EMC1"/>
<name>A0AAN6EMC1_EXODE</name>
<comment type="similarity">
    <text evidence="2">Belongs to the MSOX/MTOX family.</text>
</comment>
<evidence type="ECO:0000256" key="4">
    <source>
        <dbReference type="ARBA" id="ARBA00022827"/>
    </source>
</evidence>
<accession>A0AAN6EMC1</accession>
<evidence type="ECO:0000256" key="6">
    <source>
        <dbReference type="SAM" id="MobiDB-lite"/>
    </source>
</evidence>
<dbReference type="Pfam" id="PF01266">
    <property type="entry name" value="DAO"/>
    <property type="match status" value="1"/>
</dbReference>
<organism evidence="8 9">
    <name type="scientific">Exophiala dermatitidis</name>
    <name type="common">Black yeast-like fungus</name>
    <name type="synonym">Wangiella dermatitidis</name>
    <dbReference type="NCBI Taxonomy" id="5970"/>
    <lineage>
        <taxon>Eukaryota</taxon>
        <taxon>Fungi</taxon>
        <taxon>Dikarya</taxon>
        <taxon>Ascomycota</taxon>
        <taxon>Pezizomycotina</taxon>
        <taxon>Eurotiomycetes</taxon>
        <taxon>Chaetothyriomycetidae</taxon>
        <taxon>Chaetothyriales</taxon>
        <taxon>Herpotrichiellaceae</taxon>
        <taxon>Exophiala</taxon>
    </lineage>
</organism>
<dbReference type="InterPro" id="IPR036188">
    <property type="entry name" value="FAD/NAD-bd_sf"/>
</dbReference>
<evidence type="ECO:0000256" key="5">
    <source>
        <dbReference type="ARBA" id="ARBA00023002"/>
    </source>
</evidence>